<dbReference type="RefSeq" id="WP_203761348.1">
    <property type="nucleotide sequence ID" value="NZ_BAAABO010000029.1"/>
</dbReference>
<name>A0ABQ3Y0A1_9ACTN</name>
<evidence type="ECO:0000313" key="3">
    <source>
        <dbReference type="Proteomes" id="UP000609879"/>
    </source>
</evidence>
<accession>A0ABQ3Y0A1</accession>
<evidence type="ECO:0008006" key="4">
    <source>
        <dbReference type="Google" id="ProtNLM"/>
    </source>
</evidence>
<dbReference type="EMBL" id="BOMI01000033">
    <property type="protein sequence ID" value="GID73429.1"/>
    <property type="molecule type" value="Genomic_DNA"/>
</dbReference>
<keyword evidence="3" id="KW-1185">Reference proteome</keyword>
<gene>
    <name evidence="2" type="ORF">Ade02nite_20700</name>
</gene>
<dbReference type="Proteomes" id="UP000609879">
    <property type="component" value="Unassembled WGS sequence"/>
</dbReference>
<comment type="caution">
    <text evidence="2">The sequence shown here is derived from an EMBL/GenBank/DDBJ whole genome shotgun (WGS) entry which is preliminary data.</text>
</comment>
<reference evidence="2 3" key="1">
    <citation type="submission" date="2021-01" db="EMBL/GenBank/DDBJ databases">
        <title>Whole genome shotgun sequence of Actinoplanes deccanensis NBRC 13994.</title>
        <authorList>
            <person name="Komaki H."/>
            <person name="Tamura T."/>
        </authorList>
    </citation>
    <scope>NUCLEOTIDE SEQUENCE [LARGE SCALE GENOMIC DNA]</scope>
    <source>
        <strain evidence="2 3">NBRC 13994</strain>
    </source>
</reference>
<feature type="region of interest" description="Disordered" evidence="1">
    <location>
        <begin position="246"/>
        <end position="291"/>
    </location>
</feature>
<evidence type="ECO:0000313" key="2">
    <source>
        <dbReference type="EMBL" id="GID73429.1"/>
    </source>
</evidence>
<proteinExistence type="predicted"/>
<protein>
    <recommendedName>
        <fullName evidence="4">Recombinase A</fullName>
    </recommendedName>
</protein>
<organism evidence="2 3">
    <name type="scientific">Paractinoplanes deccanensis</name>
    <dbReference type="NCBI Taxonomy" id="113561"/>
    <lineage>
        <taxon>Bacteria</taxon>
        <taxon>Bacillati</taxon>
        <taxon>Actinomycetota</taxon>
        <taxon>Actinomycetes</taxon>
        <taxon>Micromonosporales</taxon>
        <taxon>Micromonosporaceae</taxon>
        <taxon>Paractinoplanes</taxon>
    </lineage>
</organism>
<sequence>MAERRPWAGAISSPDDVRRVLDAVNRDGLTRANTTALAEVIRPAEQTEVGPDASKLLPAPPGLAPLLPWPGLRRGATIAVTGSASVLMQLLAAGMRDGGWAAVVGCPTFGVLAAAEAGVPVDRLALIHDPGPDWPTVVAALLDGVDLVVVGNTGPVAEKTIRGLQARARQRGAVLLSFAPTSQPTWPGCDVAMSVTSRRWAGLERGRGRLKRQTLDLAATGRGKAARGSKATITVGVPVTPLVIPPPPAGQHAEPTTRESPLWRTVEPNNPPADAWADLQPPALAARKRKV</sequence>
<evidence type="ECO:0000256" key="1">
    <source>
        <dbReference type="SAM" id="MobiDB-lite"/>
    </source>
</evidence>